<protein>
    <submittedName>
        <fullName evidence="1">Uncharacterized protein</fullName>
    </submittedName>
</protein>
<reference evidence="1 2" key="1">
    <citation type="submission" date="2015-09" db="EMBL/GenBank/DDBJ databases">
        <title>Trachymyrmex cornetzi WGS genome.</title>
        <authorList>
            <person name="Nygaard S."/>
            <person name="Hu H."/>
            <person name="Boomsma J."/>
            <person name="Zhang G."/>
        </authorList>
    </citation>
    <scope>NUCLEOTIDE SEQUENCE [LARGE SCALE GENOMIC DNA]</scope>
    <source>
        <strain evidence="1">Tcor2-1</strain>
        <tissue evidence="1">Whole body</tissue>
    </source>
</reference>
<name>A0A151ISV4_9HYME</name>
<sequence length="188" mass="21623">YSARSILRKVFALIPTAYKFLEIGIAAGPMSQVEIAIGDIRGNRIVLPHATWMAFIEKRSDIQQLVRSSTPSPLMIQDLVIELVKIRDIDNVKLSLCDKCVYKKPSTILFKLELEQCVEHAYFDLCQYTNIVSDKFDYFVNYLRQNCIMNKLEAVNTLRRIYDNHSGIACELIVYAVDNIVYNALHEK</sequence>
<feature type="non-terminal residue" evidence="1">
    <location>
        <position position="1"/>
    </location>
</feature>
<evidence type="ECO:0000313" key="2">
    <source>
        <dbReference type="Proteomes" id="UP000078492"/>
    </source>
</evidence>
<organism evidence="1 2">
    <name type="scientific">Trachymyrmex cornetzi</name>
    <dbReference type="NCBI Taxonomy" id="471704"/>
    <lineage>
        <taxon>Eukaryota</taxon>
        <taxon>Metazoa</taxon>
        <taxon>Ecdysozoa</taxon>
        <taxon>Arthropoda</taxon>
        <taxon>Hexapoda</taxon>
        <taxon>Insecta</taxon>
        <taxon>Pterygota</taxon>
        <taxon>Neoptera</taxon>
        <taxon>Endopterygota</taxon>
        <taxon>Hymenoptera</taxon>
        <taxon>Apocrita</taxon>
        <taxon>Aculeata</taxon>
        <taxon>Formicoidea</taxon>
        <taxon>Formicidae</taxon>
        <taxon>Myrmicinae</taxon>
        <taxon>Trachymyrmex</taxon>
    </lineage>
</organism>
<evidence type="ECO:0000313" key="1">
    <source>
        <dbReference type="EMBL" id="KYN09980.1"/>
    </source>
</evidence>
<keyword evidence="2" id="KW-1185">Reference proteome</keyword>
<accession>A0A151ISV4</accession>
<proteinExistence type="predicted"/>
<gene>
    <name evidence="1" type="ORF">ALC57_17891</name>
</gene>
<dbReference type="AlphaFoldDB" id="A0A151ISV4"/>
<dbReference type="Proteomes" id="UP000078492">
    <property type="component" value="Unassembled WGS sequence"/>
</dbReference>
<dbReference type="EMBL" id="KQ981059">
    <property type="protein sequence ID" value="KYN09980.1"/>
    <property type="molecule type" value="Genomic_DNA"/>
</dbReference>